<proteinExistence type="predicted"/>
<evidence type="ECO:0000313" key="1">
    <source>
        <dbReference type="EMBL" id="NOU77735.1"/>
    </source>
</evidence>
<sequence length="62" mass="6944">MNQNNLICKACGNNTFAEGKLEGYANVRPVNNYFSFGSKLTLTICKRCGEVASMKVDKFEKF</sequence>
<protein>
    <recommendedName>
        <fullName evidence="3">Transcription initiation factor TFIIIB</fullName>
    </recommendedName>
</protein>
<dbReference type="Proteomes" id="UP000596857">
    <property type="component" value="Unassembled WGS sequence"/>
</dbReference>
<evidence type="ECO:0000313" key="2">
    <source>
        <dbReference type="Proteomes" id="UP000596857"/>
    </source>
</evidence>
<reference evidence="1 2" key="1">
    <citation type="submission" date="2019-10" db="EMBL/GenBank/DDBJ databases">
        <title>Description of Paenibacillus terricola sp. nov.</title>
        <authorList>
            <person name="Carlier A."/>
            <person name="Qi S."/>
        </authorList>
    </citation>
    <scope>NUCLEOTIDE SEQUENCE [LARGE SCALE GENOMIC DNA]</scope>
    <source>
        <strain evidence="1 2">LMG 31459</strain>
    </source>
</reference>
<gene>
    <name evidence="1" type="ORF">GC101_02465</name>
</gene>
<accession>A0ABX1YCZ1</accession>
<organism evidence="1 2">
    <name type="scientific">Paenibacillus phytohabitans</name>
    <dbReference type="NCBI Taxonomy" id="2654978"/>
    <lineage>
        <taxon>Bacteria</taxon>
        <taxon>Bacillati</taxon>
        <taxon>Bacillota</taxon>
        <taxon>Bacilli</taxon>
        <taxon>Bacillales</taxon>
        <taxon>Paenibacillaceae</taxon>
        <taxon>Paenibacillus</taxon>
    </lineage>
</organism>
<dbReference type="EMBL" id="WHOB01000016">
    <property type="protein sequence ID" value="NOU77735.1"/>
    <property type="molecule type" value="Genomic_DNA"/>
</dbReference>
<evidence type="ECO:0008006" key="3">
    <source>
        <dbReference type="Google" id="ProtNLM"/>
    </source>
</evidence>
<keyword evidence="2" id="KW-1185">Reference proteome</keyword>
<comment type="caution">
    <text evidence="1">The sequence shown here is derived from an EMBL/GenBank/DDBJ whole genome shotgun (WGS) entry which is preliminary data.</text>
</comment>
<name>A0ABX1YCZ1_9BACL</name>